<accession>A0A0A9H3K1</accession>
<dbReference type="EMBL" id="GBRH01167527">
    <property type="protein sequence ID" value="JAE30369.1"/>
    <property type="molecule type" value="Transcribed_RNA"/>
</dbReference>
<name>A0A0A9H3K1_ARUDO</name>
<feature type="region of interest" description="Disordered" evidence="1">
    <location>
        <begin position="1"/>
        <end position="21"/>
    </location>
</feature>
<evidence type="ECO:0000313" key="2">
    <source>
        <dbReference type="EMBL" id="JAE30369.1"/>
    </source>
</evidence>
<reference evidence="2" key="2">
    <citation type="journal article" date="2015" name="Data Brief">
        <title>Shoot transcriptome of the giant reed, Arundo donax.</title>
        <authorList>
            <person name="Barrero R.A."/>
            <person name="Guerrero F.D."/>
            <person name="Moolhuijzen P."/>
            <person name="Goolsby J.A."/>
            <person name="Tidwell J."/>
            <person name="Bellgard S.E."/>
            <person name="Bellgard M.I."/>
        </authorList>
    </citation>
    <scope>NUCLEOTIDE SEQUENCE</scope>
    <source>
        <tissue evidence="2">Shoot tissue taken approximately 20 cm above the soil surface</tissue>
    </source>
</reference>
<proteinExistence type="predicted"/>
<dbReference type="AlphaFoldDB" id="A0A0A9H3K1"/>
<protein>
    <submittedName>
        <fullName evidence="2">Uncharacterized protein</fullName>
    </submittedName>
</protein>
<evidence type="ECO:0000256" key="1">
    <source>
        <dbReference type="SAM" id="MobiDB-lite"/>
    </source>
</evidence>
<sequence length="51" mass="5247">MAARNSWGPGTNAVGPRPRAPTAIGAAHWTAAAGPSARGGWVGYFVEVLWV</sequence>
<organism evidence="2">
    <name type="scientific">Arundo donax</name>
    <name type="common">Giant reed</name>
    <name type="synonym">Donax arundinaceus</name>
    <dbReference type="NCBI Taxonomy" id="35708"/>
    <lineage>
        <taxon>Eukaryota</taxon>
        <taxon>Viridiplantae</taxon>
        <taxon>Streptophyta</taxon>
        <taxon>Embryophyta</taxon>
        <taxon>Tracheophyta</taxon>
        <taxon>Spermatophyta</taxon>
        <taxon>Magnoliopsida</taxon>
        <taxon>Liliopsida</taxon>
        <taxon>Poales</taxon>
        <taxon>Poaceae</taxon>
        <taxon>PACMAD clade</taxon>
        <taxon>Arundinoideae</taxon>
        <taxon>Arundineae</taxon>
        <taxon>Arundo</taxon>
    </lineage>
</organism>
<reference evidence="2" key="1">
    <citation type="submission" date="2014-09" db="EMBL/GenBank/DDBJ databases">
        <authorList>
            <person name="Magalhaes I.L.F."/>
            <person name="Oliveira U."/>
            <person name="Santos F.R."/>
            <person name="Vidigal T.H.D.A."/>
            <person name="Brescovit A.D."/>
            <person name="Santos A.J."/>
        </authorList>
    </citation>
    <scope>NUCLEOTIDE SEQUENCE</scope>
    <source>
        <tissue evidence="2">Shoot tissue taken approximately 20 cm above the soil surface</tissue>
    </source>
</reference>